<dbReference type="InterPro" id="IPR012675">
    <property type="entry name" value="Beta-grasp_dom_sf"/>
</dbReference>
<dbReference type="PANTHER" id="PTHR47354">
    <property type="entry name" value="NADH OXIDOREDUCTASE HCR"/>
    <property type="match status" value="1"/>
</dbReference>
<dbReference type="RefSeq" id="WP_344751814.1">
    <property type="nucleotide sequence ID" value="NZ_BAABBW010000001.1"/>
</dbReference>
<evidence type="ECO:0000259" key="8">
    <source>
        <dbReference type="PROSITE" id="PS51085"/>
    </source>
</evidence>
<evidence type="ECO:0000256" key="7">
    <source>
        <dbReference type="ARBA" id="ARBA00023014"/>
    </source>
</evidence>
<evidence type="ECO:0000256" key="4">
    <source>
        <dbReference type="ARBA" id="ARBA00022723"/>
    </source>
</evidence>
<keyword evidence="11" id="KW-1185">Reference proteome</keyword>
<evidence type="ECO:0000256" key="5">
    <source>
        <dbReference type="ARBA" id="ARBA00023002"/>
    </source>
</evidence>
<sequence>MGTASELRVRVRGMIREAEDVLSVELESLEGPLPAWQPGAHVDLLLPGAPARQYSLCGNPADQRYRIAVLREPDSRGGSRAVHERLRPGDEITLRPPVNHFALEPAPGYLFIAGGIGITPLLPMLAAADAAAVPWRLLYLGSSRARMPFLNELERWGDAVTVIARDEGIRADLAAEIAAHSAELVYACGPQRLLAALIEAMPDAEDRLRVEYFTAPAVEYKPGGPFRIRLDRAGLELEVAPEESILDVMRGAGVDVLSDCEEGICGSCETRVVDGEVEHRDFVLTAQEKARGDCLMVCVSRAACPLLVLDA</sequence>
<evidence type="ECO:0000313" key="10">
    <source>
        <dbReference type="EMBL" id="GAA4169587.1"/>
    </source>
</evidence>
<dbReference type="PROSITE" id="PS00197">
    <property type="entry name" value="2FE2S_FER_1"/>
    <property type="match status" value="1"/>
</dbReference>
<dbReference type="Gene3D" id="3.40.50.80">
    <property type="entry name" value="Nucleotide-binding domain of ferredoxin-NADP reductase (FNR) module"/>
    <property type="match status" value="1"/>
</dbReference>
<dbReference type="InterPro" id="IPR017927">
    <property type="entry name" value="FAD-bd_FR_type"/>
</dbReference>
<organism evidence="10 11">
    <name type="scientific">Gryllotalpicola koreensis</name>
    <dbReference type="NCBI Taxonomy" id="993086"/>
    <lineage>
        <taxon>Bacteria</taxon>
        <taxon>Bacillati</taxon>
        <taxon>Actinomycetota</taxon>
        <taxon>Actinomycetes</taxon>
        <taxon>Micrococcales</taxon>
        <taxon>Microbacteriaceae</taxon>
        <taxon>Gryllotalpicola</taxon>
    </lineage>
</organism>
<dbReference type="SUPFAM" id="SSF54292">
    <property type="entry name" value="2Fe-2S ferredoxin-like"/>
    <property type="match status" value="1"/>
</dbReference>
<keyword evidence="7" id="KW-0411">Iron-sulfur</keyword>
<keyword evidence="2" id="KW-0285">Flavoprotein</keyword>
<evidence type="ECO:0000256" key="6">
    <source>
        <dbReference type="ARBA" id="ARBA00023004"/>
    </source>
</evidence>
<comment type="caution">
    <text evidence="10">The sequence shown here is derived from an EMBL/GenBank/DDBJ whole genome shotgun (WGS) entry which is preliminary data.</text>
</comment>
<dbReference type="PANTHER" id="PTHR47354:SF1">
    <property type="entry name" value="CARNITINE MONOOXYGENASE REDUCTASE SUBUNIT"/>
    <property type="match status" value="1"/>
</dbReference>
<evidence type="ECO:0000259" key="9">
    <source>
        <dbReference type="PROSITE" id="PS51384"/>
    </source>
</evidence>
<dbReference type="Proteomes" id="UP001501079">
    <property type="component" value="Unassembled WGS sequence"/>
</dbReference>
<evidence type="ECO:0000256" key="1">
    <source>
        <dbReference type="ARBA" id="ARBA00001974"/>
    </source>
</evidence>
<dbReference type="PROSITE" id="PS51384">
    <property type="entry name" value="FAD_FR"/>
    <property type="match status" value="1"/>
</dbReference>
<evidence type="ECO:0000256" key="2">
    <source>
        <dbReference type="ARBA" id="ARBA00022630"/>
    </source>
</evidence>
<dbReference type="CDD" id="cd06185">
    <property type="entry name" value="PDR_like"/>
    <property type="match status" value="1"/>
</dbReference>
<keyword evidence="3" id="KW-0001">2Fe-2S</keyword>
<dbReference type="Gene3D" id="3.10.20.30">
    <property type="match status" value="1"/>
</dbReference>
<dbReference type="EMBL" id="BAABBW010000001">
    <property type="protein sequence ID" value="GAA4169587.1"/>
    <property type="molecule type" value="Genomic_DNA"/>
</dbReference>
<dbReference type="SUPFAM" id="SSF52343">
    <property type="entry name" value="Ferredoxin reductase-like, C-terminal NADP-linked domain"/>
    <property type="match status" value="1"/>
</dbReference>
<dbReference type="InterPro" id="IPR006058">
    <property type="entry name" value="2Fe2S_fd_BS"/>
</dbReference>
<evidence type="ECO:0000313" key="11">
    <source>
        <dbReference type="Proteomes" id="UP001501079"/>
    </source>
</evidence>
<dbReference type="SUPFAM" id="SSF63380">
    <property type="entry name" value="Riboflavin synthase domain-like"/>
    <property type="match status" value="1"/>
</dbReference>
<feature type="domain" description="FAD-binding FR-type" evidence="9">
    <location>
        <begin position="4"/>
        <end position="104"/>
    </location>
</feature>
<dbReference type="PROSITE" id="PS51085">
    <property type="entry name" value="2FE2S_FER_2"/>
    <property type="match status" value="1"/>
</dbReference>
<keyword evidence="4" id="KW-0479">Metal-binding</keyword>
<accession>A0ABP7ZSX1</accession>
<keyword evidence="6" id="KW-0408">Iron</keyword>
<dbReference type="InterPro" id="IPR050415">
    <property type="entry name" value="MRET"/>
</dbReference>
<protein>
    <submittedName>
        <fullName evidence="10">PDR/VanB family oxidoreductase</fullName>
    </submittedName>
</protein>
<dbReference type="InterPro" id="IPR039261">
    <property type="entry name" value="FNR_nucleotide-bd"/>
</dbReference>
<dbReference type="InterPro" id="IPR001041">
    <property type="entry name" value="2Fe-2S_ferredoxin-type"/>
</dbReference>
<evidence type="ECO:0000256" key="3">
    <source>
        <dbReference type="ARBA" id="ARBA00022714"/>
    </source>
</evidence>
<comment type="cofactor">
    <cofactor evidence="1">
        <name>FAD</name>
        <dbReference type="ChEBI" id="CHEBI:57692"/>
    </cofactor>
</comment>
<keyword evidence="5" id="KW-0560">Oxidoreductase</keyword>
<dbReference type="Gene3D" id="2.40.30.10">
    <property type="entry name" value="Translation factors"/>
    <property type="match status" value="1"/>
</dbReference>
<feature type="domain" description="2Fe-2S ferredoxin-type" evidence="8">
    <location>
        <begin position="226"/>
        <end position="311"/>
    </location>
</feature>
<gene>
    <name evidence="10" type="ORF">GCM10022287_06270</name>
</gene>
<dbReference type="InterPro" id="IPR036010">
    <property type="entry name" value="2Fe-2S_ferredoxin-like_sf"/>
</dbReference>
<dbReference type="CDD" id="cd00207">
    <property type="entry name" value="fer2"/>
    <property type="match status" value="1"/>
</dbReference>
<dbReference type="InterPro" id="IPR017938">
    <property type="entry name" value="Riboflavin_synthase-like_b-brl"/>
</dbReference>
<name>A0ABP7ZSX1_9MICO</name>
<proteinExistence type="predicted"/>
<dbReference type="Pfam" id="PF00111">
    <property type="entry name" value="Fer2"/>
    <property type="match status" value="1"/>
</dbReference>
<dbReference type="PRINTS" id="PR00409">
    <property type="entry name" value="PHDIOXRDTASE"/>
</dbReference>
<reference evidence="11" key="1">
    <citation type="journal article" date="2019" name="Int. J. Syst. Evol. Microbiol.">
        <title>The Global Catalogue of Microorganisms (GCM) 10K type strain sequencing project: providing services to taxonomists for standard genome sequencing and annotation.</title>
        <authorList>
            <consortium name="The Broad Institute Genomics Platform"/>
            <consortium name="The Broad Institute Genome Sequencing Center for Infectious Disease"/>
            <person name="Wu L."/>
            <person name="Ma J."/>
        </authorList>
    </citation>
    <scope>NUCLEOTIDE SEQUENCE [LARGE SCALE GENOMIC DNA]</scope>
    <source>
        <strain evidence="11">JCM 17591</strain>
    </source>
</reference>